<comment type="caution">
    <text evidence="3">The sequence shown here is derived from an EMBL/GenBank/DDBJ whole genome shotgun (WGS) entry which is preliminary data.</text>
</comment>
<organism evidence="3 4">
    <name type="scientific">Daldinia eschscholtzii</name>
    <dbReference type="NCBI Taxonomy" id="292717"/>
    <lineage>
        <taxon>Eukaryota</taxon>
        <taxon>Fungi</taxon>
        <taxon>Dikarya</taxon>
        <taxon>Ascomycota</taxon>
        <taxon>Pezizomycotina</taxon>
        <taxon>Sordariomycetes</taxon>
        <taxon>Xylariomycetidae</taxon>
        <taxon>Xylariales</taxon>
        <taxon>Hypoxylaceae</taxon>
        <taxon>Daldinia</taxon>
    </lineage>
</organism>
<keyword evidence="1" id="KW-0479">Metal-binding</keyword>
<protein>
    <recommendedName>
        <fullName evidence="5">Cytochrome P450</fullName>
    </recommendedName>
</protein>
<keyword evidence="2" id="KW-0812">Transmembrane</keyword>
<dbReference type="PANTHER" id="PTHR30538:SF0">
    <property type="entry name" value="L-LYSINE 2,3-AMINOMUTASE AQ_1632-RELATED"/>
    <property type="match status" value="1"/>
</dbReference>
<keyword evidence="1" id="KW-0411">Iron-sulfur</keyword>
<dbReference type="AlphaFoldDB" id="A0AAX6MF67"/>
<keyword evidence="2" id="KW-1133">Transmembrane helix</keyword>
<keyword evidence="4" id="KW-1185">Reference proteome</keyword>
<name>A0AAX6MF67_9PEZI</name>
<feature type="transmembrane region" description="Helical" evidence="2">
    <location>
        <begin position="29"/>
        <end position="51"/>
    </location>
</feature>
<dbReference type="PANTHER" id="PTHR30538">
    <property type="entry name" value="LYSINE 2,3-AMINOMUTASE-RELATED"/>
    <property type="match status" value="1"/>
</dbReference>
<dbReference type="EMBL" id="JBANMG010000007">
    <property type="protein sequence ID" value="KAK6951348.1"/>
    <property type="molecule type" value="Genomic_DNA"/>
</dbReference>
<gene>
    <name evidence="3" type="ORF">Daesc_007882</name>
</gene>
<evidence type="ECO:0000313" key="4">
    <source>
        <dbReference type="Proteomes" id="UP001369815"/>
    </source>
</evidence>
<dbReference type="InterPro" id="IPR013785">
    <property type="entry name" value="Aldolase_TIM"/>
</dbReference>
<proteinExistence type="predicted"/>
<dbReference type="InterPro" id="IPR003739">
    <property type="entry name" value="Lys_aminomutase/Glu_NH3_mut"/>
</dbReference>
<accession>A0AAX6MF67</accession>
<keyword evidence="1" id="KW-0408">Iron</keyword>
<evidence type="ECO:0008006" key="5">
    <source>
        <dbReference type="Google" id="ProtNLM"/>
    </source>
</evidence>
<dbReference type="Gene3D" id="3.20.20.70">
    <property type="entry name" value="Aldolase class I"/>
    <property type="match status" value="2"/>
</dbReference>
<evidence type="ECO:0000256" key="2">
    <source>
        <dbReference type="SAM" id="Phobius"/>
    </source>
</evidence>
<reference evidence="3 4" key="1">
    <citation type="journal article" date="2024" name="Front Chem Biol">
        <title>Unveiling the potential of Daldinia eschscholtzii MFLUCC 19-0629 through bioactivity and bioinformatics studies for enhanced sustainable agriculture production.</title>
        <authorList>
            <person name="Brooks S."/>
            <person name="Weaver J.A."/>
            <person name="Klomchit A."/>
            <person name="Alharthi S.A."/>
            <person name="Onlamun T."/>
            <person name="Nurani R."/>
            <person name="Vong T.K."/>
            <person name="Alberti F."/>
            <person name="Greco C."/>
        </authorList>
    </citation>
    <scope>NUCLEOTIDE SEQUENCE [LARGE SCALE GENOMIC DNA]</scope>
    <source>
        <strain evidence="3">MFLUCC 19-0629</strain>
    </source>
</reference>
<dbReference type="GO" id="GO:0051539">
    <property type="term" value="F:4 iron, 4 sulfur cluster binding"/>
    <property type="evidence" value="ECO:0007669"/>
    <property type="project" value="UniProtKB-KW"/>
</dbReference>
<evidence type="ECO:0000313" key="3">
    <source>
        <dbReference type="EMBL" id="KAK6951348.1"/>
    </source>
</evidence>
<evidence type="ECO:0000256" key="1">
    <source>
        <dbReference type="ARBA" id="ARBA00022485"/>
    </source>
</evidence>
<keyword evidence="2" id="KW-0472">Membrane</keyword>
<dbReference type="Proteomes" id="UP001369815">
    <property type="component" value="Unassembled WGS sequence"/>
</dbReference>
<sequence length="525" mass="58467">MASNENEFPIGGGTYPPFGVITDGNHGSYVIIATWILACISVLSVIVRIIVRTWRSQYFERDNGLLVVATNANWGRTFRDKILLVSTEVLDLLNIRSLNVMKGITFPLRSGTSKDTIRVTSGCGFLQENRIAVHLSIITACIPSIKPFFDSIQSSLIDSGVPRNYTSGNTFELPPWRSATKSLSSRGFQSLRGIGLSTTTQIEIEGGVVGDSASTRGLTSTTGNSLQTIRSLSLFLKSVLPDTLPEGHIQGPRTADELINDVLSGIEQAPMAVKLTPHLLSLVNWADPLHDPILRQFMPLGSWIQPDHPKLVYDSLDETGDSPVEGIIHRYPDRAVFLEKKWEVMFDYIEHTPALADILVSGGDLYTLKPEQMRMIGMRLLHIPHILRIRIASKGVAVCPSRIIDPEDEWANVLIELSQKGRKMGKSVALHTHFNHPSEISWVTKKAAQRLFEEGVTIRNQTVLLNRVNNDVETMKALIHQLSAINIQPMPPSLYEQSIIGYFVLDRNSRENLTWIIVRIEAIKI</sequence>
<keyword evidence="1" id="KW-0004">4Fe-4S</keyword>